<protein>
    <submittedName>
        <fullName evidence="2">Uncharacterized protein</fullName>
    </submittedName>
</protein>
<evidence type="ECO:0000313" key="2">
    <source>
        <dbReference type="EMBL" id="KAK8962989.1"/>
    </source>
</evidence>
<gene>
    <name evidence="2" type="ORF">KSP40_PGU020769</name>
</gene>
<feature type="region of interest" description="Disordered" evidence="1">
    <location>
        <begin position="39"/>
        <end position="71"/>
    </location>
</feature>
<name>A0ABR2MHB9_9ASPA</name>
<keyword evidence="3" id="KW-1185">Reference proteome</keyword>
<proteinExistence type="predicted"/>
<feature type="compositionally biased region" description="Low complexity" evidence="1">
    <location>
        <begin position="49"/>
        <end position="60"/>
    </location>
</feature>
<comment type="caution">
    <text evidence="2">The sequence shown here is derived from an EMBL/GenBank/DDBJ whole genome shotgun (WGS) entry which is preliminary data.</text>
</comment>
<evidence type="ECO:0000256" key="1">
    <source>
        <dbReference type="SAM" id="MobiDB-lite"/>
    </source>
</evidence>
<organism evidence="2 3">
    <name type="scientific">Platanthera guangdongensis</name>
    <dbReference type="NCBI Taxonomy" id="2320717"/>
    <lineage>
        <taxon>Eukaryota</taxon>
        <taxon>Viridiplantae</taxon>
        <taxon>Streptophyta</taxon>
        <taxon>Embryophyta</taxon>
        <taxon>Tracheophyta</taxon>
        <taxon>Spermatophyta</taxon>
        <taxon>Magnoliopsida</taxon>
        <taxon>Liliopsida</taxon>
        <taxon>Asparagales</taxon>
        <taxon>Orchidaceae</taxon>
        <taxon>Orchidoideae</taxon>
        <taxon>Orchideae</taxon>
        <taxon>Orchidinae</taxon>
        <taxon>Platanthera</taxon>
    </lineage>
</organism>
<reference evidence="2 3" key="1">
    <citation type="journal article" date="2022" name="Nat. Plants">
        <title>Genomes of leafy and leafless Platanthera orchids illuminate the evolution of mycoheterotrophy.</title>
        <authorList>
            <person name="Li M.H."/>
            <person name="Liu K.W."/>
            <person name="Li Z."/>
            <person name="Lu H.C."/>
            <person name="Ye Q.L."/>
            <person name="Zhang D."/>
            <person name="Wang J.Y."/>
            <person name="Li Y.F."/>
            <person name="Zhong Z.M."/>
            <person name="Liu X."/>
            <person name="Yu X."/>
            <person name="Liu D.K."/>
            <person name="Tu X.D."/>
            <person name="Liu B."/>
            <person name="Hao Y."/>
            <person name="Liao X.Y."/>
            <person name="Jiang Y.T."/>
            <person name="Sun W.H."/>
            <person name="Chen J."/>
            <person name="Chen Y.Q."/>
            <person name="Ai Y."/>
            <person name="Zhai J.W."/>
            <person name="Wu S.S."/>
            <person name="Zhou Z."/>
            <person name="Hsiao Y.Y."/>
            <person name="Wu W.L."/>
            <person name="Chen Y.Y."/>
            <person name="Lin Y.F."/>
            <person name="Hsu J.L."/>
            <person name="Li C.Y."/>
            <person name="Wang Z.W."/>
            <person name="Zhao X."/>
            <person name="Zhong W.Y."/>
            <person name="Ma X.K."/>
            <person name="Ma L."/>
            <person name="Huang J."/>
            <person name="Chen G.Z."/>
            <person name="Huang M.Z."/>
            <person name="Huang L."/>
            <person name="Peng D.H."/>
            <person name="Luo Y.B."/>
            <person name="Zou S.Q."/>
            <person name="Chen S.P."/>
            <person name="Lan S."/>
            <person name="Tsai W.C."/>
            <person name="Van de Peer Y."/>
            <person name="Liu Z.J."/>
        </authorList>
    </citation>
    <scope>NUCLEOTIDE SEQUENCE [LARGE SCALE GENOMIC DNA]</scope>
    <source>
        <strain evidence="2">Lor288</strain>
    </source>
</reference>
<dbReference type="EMBL" id="JBBWWR010000008">
    <property type="protein sequence ID" value="KAK8962989.1"/>
    <property type="molecule type" value="Genomic_DNA"/>
</dbReference>
<dbReference type="Proteomes" id="UP001412067">
    <property type="component" value="Unassembled WGS sequence"/>
</dbReference>
<evidence type="ECO:0000313" key="3">
    <source>
        <dbReference type="Proteomes" id="UP001412067"/>
    </source>
</evidence>
<feature type="region of interest" description="Disordered" evidence="1">
    <location>
        <begin position="1"/>
        <end position="25"/>
    </location>
</feature>
<accession>A0ABR2MHB9</accession>
<sequence>MPNTDIAPEGQPLQIPSTPAGGRGDDTVVRLLLCRPGTARPPVATARSAPNAGLPLPAAAWTEKGGGRRLG</sequence>